<evidence type="ECO:0000313" key="3">
    <source>
        <dbReference type="Proteomes" id="UP000275076"/>
    </source>
</evidence>
<protein>
    <submittedName>
        <fullName evidence="2">MBL fold metallo-hydrolase</fullName>
    </submittedName>
</protein>
<reference evidence="2 3" key="1">
    <citation type="submission" date="2018-10" db="EMBL/GenBank/DDBJ databases">
        <title>Draft genome sequence of Bacillus salarius IM0101, isolated from a hypersaline soil in Inner Mongolia, China.</title>
        <authorList>
            <person name="Yamprayoonswat W."/>
            <person name="Boonvisut S."/>
            <person name="Jumpathong W."/>
            <person name="Sittihan S."/>
            <person name="Ruangsuj P."/>
            <person name="Wanthongcharoen S."/>
            <person name="Thongpramul N."/>
            <person name="Pimmason S."/>
            <person name="Yu B."/>
            <person name="Yasawong M."/>
        </authorList>
    </citation>
    <scope>NUCLEOTIDE SEQUENCE [LARGE SCALE GENOMIC DNA]</scope>
    <source>
        <strain evidence="2 3">IM0101</strain>
    </source>
</reference>
<dbReference type="OrthoDB" id="9802248at2"/>
<comment type="caution">
    <text evidence="2">The sequence shown here is derived from an EMBL/GenBank/DDBJ whole genome shotgun (WGS) entry which is preliminary data.</text>
</comment>
<dbReference type="InterPro" id="IPR036866">
    <property type="entry name" value="RibonucZ/Hydroxyglut_hydro"/>
</dbReference>
<dbReference type="SUPFAM" id="SSF56281">
    <property type="entry name" value="Metallo-hydrolase/oxidoreductase"/>
    <property type="match status" value="1"/>
</dbReference>
<dbReference type="GO" id="GO:0016787">
    <property type="term" value="F:hydrolase activity"/>
    <property type="evidence" value="ECO:0007669"/>
    <property type="project" value="UniProtKB-KW"/>
</dbReference>
<evidence type="ECO:0000259" key="1">
    <source>
        <dbReference type="SMART" id="SM00849"/>
    </source>
</evidence>
<dbReference type="PANTHER" id="PTHR42951">
    <property type="entry name" value="METALLO-BETA-LACTAMASE DOMAIN-CONTAINING"/>
    <property type="match status" value="1"/>
</dbReference>
<feature type="domain" description="Metallo-beta-lactamase" evidence="1">
    <location>
        <begin position="20"/>
        <end position="200"/>
    </location>
</feature>
<dbReference type="Gene3D" id="3.60.15.10">
    <property type="entry name" value="Ribonuclease Z/Hydroxyacylglutathione hydrolase-like"/>
    <property type="match status" value="1"/>
</dbReference>
<keyword evidence="2" id="KW-0378">Hydrolase</keyword>
<dbReference type="Proteomes" id="UP000275076">
    <property type="component" value="Unassembled WGS sequence"/>
</dbReference>
<gene>
    <name evidence="2" type="ORF">D7Z54_15180</name>
</gene>
<dbReference type="InterPro" id="IPR001279">
    <property type="entry name" value="Metallo-B-lactamas"/>
</dbReference>
<name>A0A3R9Q307_9BACI</name>
<dbReference type="EMBL" id="RBVX01000014">
    <property type="protein sequence ID" value="RSL32494.1"/>
    <property type="molecule type" value="Genomic_DNA"/>
</dbReference>
<keyword evidence="3" id="KW-1185">Reference proteome</keyword>
<dbReference type="SMART" id="SM00849">
    <property type="entry name" value="Lactamase_B"/>
    <property type="match status" value="1"/>
</dbReference>
<proteinExistence type="predicted"/>
<dbReference type="Pfam" id="PF00753">
    <property type="entry name" value="Lactamase_B"/>
    <property type="match status" value="1"/>
</dbReference>
<accession>A0A3R9Q307</accession>
<dbReference type="PANTHER" id="PTHR42951:SF17">
    <property type="entry name" value="METALLO-BETA-LACTAMASE DOMAIN-CONTAINING PROTEIN"/>
    <property type="match status" value="1"/>
</dbReference>
<sequence>MKVKKISNHIYKIEAWMGIIVSAWIVKTDNGSIIVDTGMGWMTSRILKQAEKYGPLQMILLTHGHIDHTGGLSSILKKETVPVYAHRLEIPYMEGDLIYPRRKKPQYLVDKGVVKKLPEDGEGVLHTMMGLIPYYTPGHSPGHTVFYHPDDNVLICGDLFTSKKGELTPPIKMFTADMEQAVMSGGIVKKRPPDILSICHGKDVLNPSKQYEKYRLKYEKS</sequence>
<dbReference type="InterPro" id="IPR050855">
    <property type="entry name" value="NDM-1-like"/>
</dbReference>
<organism evidence="2 3">
    <name type="scientific">Salibacterium salarium</name>
    <dbReference type="NCBI Taxonomy" id="284579"/>
    <lineage>
        <taxon>Bacteria</taxon>
        <taxon>Bacillati</taxon>
        <taxon>Bacillota</taxon>
        <taxon>Bacilli</taxon>
        <taxon>Bacillales</taxon>
        <taxon>Bacillaceae</taxon>
    </lineage>
</organism>
<dbReference type="CDD" id="cd07721">
    <property type="entry name" value="yflN-like_MBL-fold"/>
    <property type="match status" value="1"/>
</dbReference>
<evidence type="ECO:0000313" key="2">
    <source>
        <dbReference type="EMBL" id="RSL32494.1"/>
    </source>
</evidence>
<dbReference type="AlphaFoldDB" id="A0A3R9Q307"/>
<dbReference type="RefSeq" id="WP_125556707.1">
    <property type="nucleotide sequence ID" value="NZ_RBVX01000014.1"/>
</dbReference>